<dbReference type="Proteomes" id="UP000507222">
    <property type="component" value="Unassembled WGS sequence"/>
</dbReference>
<sequence>MRLQGLLESLSDPDEEVVFSTNVFKHGLQLPWRHLAWEFRENRLQRARLQNLRVPILRALRKWGL</sequence>
<dbReference type="AlphaFoldDB" id="A0A6J5TXF9"/>
<reference evidence="1 3" key="2">
    <citation type="submission" date="2020-05" db="EMBL/GenBank/DDBJ databases">
        <authorList>
            <person name="Campoy J."/>
            <person name="Schneeberger K."/>
            <person name="Spophaly S."/>
        </authorList>
    </citation>
    <scope>NUCLEOTIDE SEQUENCE [LARGE SCALE GENOMIC DNA]</scope>
    <source>
        <strain evidence="1">PruArmRojPasFocal</strain>
    </source>
</reference>
<protein>
    <submittedName>
        <fullName evidence="1">Uncharacterized protein</fullName>
    </submittedName>
</protein>
<dbReference type="Proteomes" id="UP000507245">
    <property type="component" value="Unassembled WGS sequence"/>
</dbReference>
<name>A0A6J5TXF9_PRUAR</name>
<reference evidence="4" key="1">
    <citation type="journal article" date="2020" name="Genome Biol.">
        <title>Gamete binning: chromosome-level and haplotype-resolved genome assembly enabled by high-throughput single-cell sequencing of gamete genomes.</title>
        <authorList>
            <person name="Campoy J.A."/>
            <person name="Sun H."/>
            <person name="Goel M."/>
            <person name="Jiao W.-B."/>
            <person name="Folz-Donahue K."/>
            <person name="Wang N."/>
            <person name="Rubio M."/>
            <person name="Liu C."/>
            <person name="Kukat C."/>
            <person name="Ruiz D."/>
            <person name="Huettel B."/>
            <person name="Schneeberger K."/>
        </authorList>
    </citation>
    <scope>NUCLEOTIDE SEQUENCE [LARGE SCALE GENOMIC DNA]</scope>
    <source>
        <strain evidence="4">cv. Rojo Pasion</strain>
    </source>
</reference>
<dbReference type="EMBL" id="CAEKKB010000002">
    <property type="protein sequence ID" value="CAB4298827.1"/>
    <property type="molecule type" value="Genomic_DNA"/>
</dbReference>
<organism evidence="1 3">
    <name type="scientific">Prunus armeniaca</name>
    <name type="common">Apricot</name>
    <name type="synonym">Armeniaca vulgaris</name>
    <dbReference type="NCBI Taxonomy" id="36596"/>
    <lineage>
        <taxon>Eukaryota</taxon>
        <taxon>Viridiplantae</taxon>
        <taxon>Streptophyta</taxon>
        <taxon>Embryophyta</taxon>
        <taxon>Tracheophyta</taxon>
        <taxon>Spermatophyta</taxon>
        <taxon>Magnoliopsida</taxon>
        <taxon>eudicotyledons</taxon>
        <taxon>Gunneridae</taxon>
        <taxon>Pentapetalae</taxon>
        <taxon>rosids</taxon>
        <taxon>fabids</taxon>
        <taxon>Rosales</taxon>
        <taxon>Rosaceae</taxon>
        <taxon>Amygdaloideae</taxon>
        <taxon>Amygdaleae</taxon>
        <taxon>Prunus</taxon>
    </lineage>
</organism>
<evidence type="ECO:0000313" key="3">
    <source>
        <dbReference type="Proteomes" id="UP000507222"/>
    </source>
</evidence>
<keyword evidence="4" id="KW-1185">Reference proteome</keyword>
<accession>A0A6J5TXF9</accession>
<gene>
    <name evidence="1" type="ORF">CURHAP_LOCUS12007</name>
    <name evidence="2" type="ORF">ORAREDHAP_LOCUS11656</name>
</gene>
<evidence type="ECO:0000313" key="1">
    <source>
        <dbReference type="EMBL" id="CAB4268442.1"/>
    </source>
</evidence>
<evidence type="ECO:0000313" key="4">
    <source>
        <dbReference type="Proteomes" id="UP000507245"/>
    </source>
</evidence>
<dbReference type="EMBL" id="CAEKDK010000002">
    <property type="protein sequence ID" value="CAB4268442.1"/>
    <property type="molecule type" value="Genomic_DNA"/>
</dbReference>
<evidence type="ECO:0000313" key="2">
    <source>
        <dbReference type="EMBL" id="CAB4298827.1"/>
    </source>
</evidence>
<proteinExistence type="predicted"/>